<dbReference type="EMBL" id="GBRH01194901">
    <property type="protein sequence ID" value="JAE02995.1"/>
    <property type="molecule type" value="Transcribed_RNA"/>
</dbReference>
<accession>A0A0A9EQH1</accession>
<sequence length="77" mass="8463">MFGPYLRAIIKSYPADHYSTATSACWSPTAMLHHWSSSGEFFINSIAFRSSLSISSFPGSNCCASRRASQACLYSLE</sequence>
<protein>
    <submittedName>
        <fullName evidence="1">Uncharacterized protein</fullName>
    </submittedName>
</protein>
<reference evidence="1" key="2">
    <citation type="journal article" date="2015" name="Data Brief">
        <title>Shoot transcriptome of the giant reed, Arundo donax.</title>
        <authorList>
            <person name="Barrero R.A."/>
            <person name="Guerrero F.D."/>
            <person name="Moolhuijzen P."/>
            <person name="Goolsby J.A."/>
            <person name="Tidwell J."/>
            <person name="Bellgard S.E."/>
            <person name="Bellgard M.I."/>
        </authorList>
    </citation>
    <scope>NUCLEOTIDE SEQUENCE</scope>
    <source>
        <tissue evidence="1">Shoot tissue taken approximately 20 cm above the soil surface</tissue>
    </source>
</reference>
<dbReference type="AlphaFoldDB" id="A0A0A9EQH1"/>
<name>A0A0A9EQH1_ARUDO</name>
<evidence type="ECO:0000313" key="1">
    <source>
        <dbReference type="EMBL" id="JAE02995.1"/>
    </source>
</evidence>
<proteinExistence type="predicted"/>
<organism evidence="1">
    <name type="scientific">Arundo donax</name>
    <name type="common">Giant reed</name>
    <name type="synonym">Donax arundinaceus</name>
    <dbReference type="NCBI Taxonomy" id="35708"/>
    <lineage>
        <taxon>Eukaryota</taxon>
        <taxon>Viridiplantae</taxon>
        <taxon>Streptophyta</taxon>
        <taxon>Embryophyta</taxon>
        <taxon>Tracheophyta</taxon>
        <taxon>Spermatophyta</taxon>
        <taxon>Magnoliopsida</taxon>
        <taxon>Liliopsida</taxon>
        <taxon>Poales</taxon>
        <taxon>Poaceae</taxon>
        <taxon>PACMAD clade</taxon>
        <taxon>Arundinoideae</taxon>
        <taxon>Arundineae</taxon>
        <taxon>Arundo</taxon>
    </lineage>
</organism>
<reference evidence="1" key="1">
    <citation type="submission" date="2014-09" db="EMBL/GenBank/DDBJ databases">
        <authorList>
            <person name="Magalhaes I.L.F."/>
            <person name="Oliveira U."/>
            <person name="Santos F.R."/>
            <person name="Vidigal T.H.D.A."/>
            <person name="Brescovit A.D."/>
            <person name="Santos A.J."/>
        </authorList>
    </citation>
    <scope>NUCLEOTIDE SEQUENCE</scope>
    <source>
        <tissue evidence="1">Shoot tissue taken approximately 20 cm above the soil surface</tissue>
    </source>
</reference>